<dbReference type="InterPro" id="IPR007587">
    <property type="entry name" value="SAPS"/>
</dbReference>
<feature type="compositionally biased region" description="Acidic residues" evidence="3">
    <location>
        <begin position="621"/>
        <end position="639"/>
    </location>
</feature>
<dbReference type="PANTHER" id="PTHR12634">
    <property type="entry name" value="SIT4 YEAST -ASSOCIATING PROTEIN-RELATED"/>
    <property type="match status" value="1"/>
</dbReference>
<reference evidence="4 5" key="1">
    <citation type="journal article" date="2015" name="Nat. Commun.">
        <title>Lucilia cuprina genome unlocks parasitic fly biology to underpin future interventions.</title>
        <authorList>
            <person name="Anstead C.A."/>
            <person name="Korhonen P.K."/>
            <person name="Young N.D."/>
            <person name="Hall R.S."/>
            <person name="Jex A.R."/>
            <person name="Murali S.C."/>
            <person name="Hughes D.S."/>
            <person name="Lee S.F."/>
            <person name="Perry T."/>
            <person name="Stroehlein A.J."/>
            <person name="Ansell B.R."/>
            <person name="Breugelmans B."/>
            <person name="Hofmann A."/>
            <person name="Qu J."/>
            <person name="Dugan S."/>
            <person name="Lee S.L."/>
            <person name="Chao H."/>
            <person name="Dinh H."/>
            <person name="Han Y."/>
            <person name="Doddapaneni H.V."/>
            <person name="Worley K.C."/>
            <person name="Muzny D.M."/>
            <person name="Ioannidis P."/>
            <person name="Waterhouse R.M."/>
            <person name="Zdobnov E.M."/>
            <person name="James P.J."/>
            <person name="Bagnall N.H."/>
            <person name="Kotze A.C."/>
            <person name="Gibbs R.A."/>
            <person name="Richards S."/>
            <person name="Batterham P."/>
            <person name="Gasser R.B."/>
        </authorList>
    </citation>
    <scope>NUCLEOTIDE SEQUENCE [LARGE SCALE GENOMIC DNA]</scope>
    <source>
        <strain evidence="4 5">LS</strain>
        <tissue evidence="4">Full body</tissue>
    </source>
</reference>
<dbReference type="GO" id="GO:0005634">
    <property type="term" value="C:nucleus"/>
    <property type="evidence" value="ECO:0007669"/>
    <property type="project" value="TreeGrafter"/>
</dbReference>
<feature type="compositionally biased region" description="Basic and acidic residues" evidence="3">
    <location>
        <begin position="640"/>
        <end position="651"/>
    </location>
</feature>
<dbReference type="Pfam" id="PF04499">
    <property type="entry name" value="SAPS"/>
    <property type="match status" value="1"/>
</dbReference>
<sequence length="971" mass="109513">MFWDTKDPPSHNIEILLESPDTKVEVFLDEDNIIQECKTLKKNIVNYFTRPDVIRRLIELITTEPPEEMPLSERFRHANIASEILTMGLPSLDEKLLADTDTLNMLYSYLENEPPLNPLLASFFSKTFSMLFTKKSEQDWFLYQQTCLKLLEYLKTKSSFLDLICKHFSTPIVPDLIMEMMRNVEGVQLKRSLFEWLNEERLVEKLIEIIGDPEQSEKHANVADFLCDLIHQGRTMRQDIDTFEPAFEGSNPILKNIESATTLLALFNVILQPNALESAIVSGITVVLKIIKPVRVTDERNMERLVNYLDRELKVHDEFLTTVIRVIEPQLKQFNELLKNPPKKPDILTSAANLSPPFGMTRLQICRLFTVLLETNNEDIFKAICETDFFDILLSLFKEYCWNNFLHSEVEKCLHFIFPYAAVPNSNTNNNSTHVSDGSKDNKNGVNEFKVEVDNTKTTTPTTTTTANSTPSPIQTHAIVNCKIISKLIECWKINKDIESAEKGRRLGYMGHLIKIFNHITQCISESEHIGALIESNLQDDNERDLWQSIVNTTDGDLTKALSTQKKLLANHEPCYYNSLQTLDFCTDNMTDAFNEICSFMDSSDADVIFTLDYNTQLDDHDYDDDDGDDDYNNIDNDNNEDKDQSNDHVKNALNLFQFGGSNDDEDGDDDHNAAASFEGDGGLSFYEQPHVNPFMEDPWKNSDDADDMVFDLFRTKNTEKATAFADFEAYFGMGDSSTLNHPTESKVTGTESAAAGIGLTNTTSSEEYDNNANVEKSSSWSGDFTTFQIPKKDTQYTSNFVDDYEDDEGMWTKPLGAAAAAAAASTNTTVEQFEMENEKSVEPTNQTLDECKTNVISNGPCMLEEGEHVPEESTSSLNQLNNSIEDNTLVDPPTEDITSNATKEETVKELNKDLNLKQEDEETTSKHKSPTDETNDTETTTTKQLTTTATANEEVSDGSNTAAAATTTTT</sequence>
<evidence type="ECO:0000256" key="1">
    <source>
        <dbReference type="ARBA" id="ARBA00006180"/>
    </source>
</evidence>
<dbReference type="Proteomes" id="UP000037069">
    <property type="component" value="Unassembled WGS sequence"/>
</dbReference>
<comment type="caution">
    <text evidence="4">The sequence shown here is derived from an EMBL/GenBank/DDBJ whole genome shotgun (WGS) entry which is preliminary data.</text>
</comment>
<feature type="region of interest" description="Disordered" evidence="3">
    <location>
        <begin position="885"/>
        <end position="971"/>
    </location>
</feature>
<dbReference type="GO" id="GO:0005829">
    <property type="term" value="C:cytosol"/>
    <property type="evidence" value="ECO:0007669"/>
    <property type="project" value="TreeGrafter"/>
</dbReference>
<dbReference type="PANTHER" id="PTHR12634:SF8">
    <property type="entry name" value="FIERY MOUNTAIN, ISOFORM D"/>
    <property type="match status" value="1"/>
</dbReference>
<keyword evidence="2" id="KW-0131">Cell cycle</keyword>
<evidence type="ECO:0000256" key="3">
    <source>
        <dbReference type="SAM" id="MobiDB-lite"/>
    </source>
</evidence>
<keyword evidence="5" id="KW-1185">Reference proteome</keyword>
<comment type="similarity">
    <text evidence="1">Belongs to the SAPS family.</text>
</comment>
<evidence type="ECO:0000256" key="2">
    <source>
        <dbReference type="ARBA" id="ARBA00023306"/>
    </source>
</evidence>
<feature type="compositionally biased region" description="Low complexity" evidence="3">
    <location>
        <begin position="938"/>
        <end position="953"/>
    </location>
</feature>
<dbReference type="AlphaFoldDB" id="A0A0L0CP33"/>
<feature type="region of interest" description="Disordered" evidence="3">
    <location>
        <begin position="620"/>
        <end position="702"/>
    </location>
</feature>
<organism evidence="4 5">
    <name type="scientific">Lucilia cuprina</name>
    <name type="common">Green bottle fly</name>
    <name type="synonym">Australian sheep blowfly</name>
    <dbReference type="NCBI Taxonomy" id="7375"/>
    <lineage>
        <taxon>Eukaryota</taxon>
        <taxon>Metazoa</taxon>
        <taxon>Ecdysozoa</taxon>
        <taxon>Arthropoda</taxon>
        <taxon>Hexapoda</taxon>
        <taxon>Insecta</taxon>
        <taxon>Pterygota</taxon>
        <taxon>Neoptera</taxon>
        <taxon>Endopterygota</taxon>
        <taxon>Diptera</taxon>
        <taxon>Brachycera</taxon>
        <taxon>Muscomorpha</taxon>
        <taxon>Oestroidea</taxon>
        <taxon>Calliphoridae</taxon>
        <taxon>Luciliinae</taxon>
        <taxon>Lucilia</taxon>
    </lineage>
</organism>
<evidence type="ECO:0000313" key="5">
    <source>
        <dbReference type="Proteomes" id="UP000037069"/>
    </source>
</evidence>
<dbReference type="EMBL" id="JRES01000128">
    <property type="protein sequence ID" value="KNC33937.1"/>
    <property type="molecule type" value="Genomic_DNA"/>
</dbReference>
<feature type="region of interest" description="Disordered" evidence="3">
    <location>
        <begin position="761"/>
        <end position="781"/>
    </location>
</feature>
<evidence type="ECO:0008006" key="6">
    <source>
        <dbReference type="Google" id="ProtNLM"/>
    </source>
</evidence>
<accession>A0A0L0CP33</accession>
<feature type="compositionally biased region" description="Low complexity" evidence="3">
    <location>
        <begin position="962"/>
        <end position="971"/>
    </location>
</feature>
<evidence type="ECO:0000313" key="4">
    <source>
        <dbReference type="EMBL" id="KNC33937.1"/>
    </source>
</evidence>
<dbReference type="GO" id="GO:0019903">
    <property type="term" value="F:protein phosphatase binding"/>
    <property type="evidence" value="ECO:0007669"/>
    <property type="project" value="InterPro"/>
</dbReference>
<proteinExistence type="inferred from homology"/>
<protein>
    <recommendedName>
        <fullName evidence="6">Serine/threonine-protein phosphatase 6 regulatory subunit 3</fullName>
    </recommendedName>
</protein>
<dbReference type="GO" id="GO:0019888">
    <property type="term" value="F:protein phosphatase regulator activity"/>
    <property type="evidence" value="ECO:0007669"/>
    <property type="project" value="TreeGrafter"/>
</dbReference>
<dbReference type="OrthoDB" id="295029at2759"/>
<name>A0A0L0CP33_LUCCU</name>
<gene>
    <name evidence="4" type="ORF">FF38_03525</name>
</gene>
<dbReference type="STRING" id="7375.A0A0L0CP33"/>
<feature type="compositionally biased region" description="Basic and acidic residues" evidence="3">
    <location>
        <begin position="903"/>
        <end position="932"/>
    </location>
</feature>